<keyword evidence="3" id="KW-0810">Translation regulation</keyword>
<dbReference type="CDD" id="cd04657">
    <property type="entry name" value="Piwi_ago-like"/>
    <property type="match status" value="1"/>
</dbReference>
<dbReference type="InterPro" id="IPR032472">
    <property type="entry name" value="ArgoL2"/>
</dbReference>
<dbReference type="FunFam" id="2.170.260.10:FF:000008">
    <property type="entry name" value="Protein argonaute 7"/>
    <property type="match status" value="1"/>
</dbReference>
<evidence type="ECO:0000256" key="5">
    <source>
        <dbReference type="ARBA" id="ARBA00023158"/>
    </source>
</evidence>
<name>A0A834HFS1_RHOSS</name>
<dbReference type="Proteomes" id="UP000626092">
    <property type="component" value="Unassembled WGS sequence"/>
</dbReference>
<dbReference type="Pfam" id="PF02170">
    <property type="entry name" value="PAZ"/>
    <property type="match status" value="1"/>
</dbReference>
<dbReference type="InterPro" id="IPR012337">
    <property type="entry name" value="RNaseH-like_sf"/>
</dbReference>
<dbReference type="GO" id="GO:0031047">
    <property type="term" value="P:regulatory ncRNA-mediated gene silencing"/>
    <property type="evidence" value="ECO:0007669"/>
    <property type="project" value="UniProtKB-KW"/>
</dbReference>
<dbReference type="PROSITE" id="PS50822">
    <property type="entry name" value="PIWI"/>
    <property type="match status" value="1"/>
</dbReference>
<feature type="compositionally biased region" description="Gly residues" evidence="7">
    <location>
        <begin position="24"/>
        <end position="35"/>
    </location>
</feature>
<dbReference type="PANTHER" id="PTHR22891">
    <property type="entry name" value="EUKARYOTIC TRANSLATION INITIATION FACTOR 2C"/>
    <property type="match status" value="1"/>
</dbReference>
<dbReference type="GO" id="GO:0006417">
    <property type="term" value="P:regulation of translation"/>
    <property type="evidence" value="ECO:0007669"/>
    <property type="project" value="UniProtKB-KW"/>
</dbReference>
<keyword evidence="2" id="KW-0678">Repressor</keyword>
<evidence type="ECO:0000256" key="6">
    <source>
        <dbReference type="ARBA" id="ARBA00023274"/>
    </source>
</evidence>
<evidence type="ECO:0000256" key="3">
    <source>
        <dbReference type="ARBA" id="ARBA00022845"/>
    </source>
</evidence>
<sequence length="941" mass="105550">MDQNSNNNRGTGYAGRGRGRGRGRNGGGGRGGPTKSGGQQWVNGSAGQMGPGGGSYRSKEQQIDGQTGQGGGSYGPQHTQALLPVFLCSLISDIESLQISEKKPPLTLSETTENRIVPINRPDKGGTDADRKVWLLANHFIVSFKPEDTILHYRIDIEPQMSRGPQPTKNFIPKMDHRRILNKLFSDDLTRLPDQKTAYDGMKFIFSKVPLPTGPFGGEDMENHRSPIFTITLVNELSYAKLKDYISGNHRCDPRDILQGMDLVMKVNPSSQRISFGRSFYSRQFRQSDDLGCGIAAFRGFQQSLKPTSQSLALCLDHSAMAFCKHMPVIDFLMEHVQDFQEVNDVAKKKRDVEKALRGLSVNITHRNTKQKFPVAGLSKGGARDISFTLENHEPPRETGLVEYFWEKYNKEILYDDIPCLDLGRSNYVPVEFCTLVEGQRYPKEKLHRDDEKRLKNISMPPPRERKSIIYEMVQAKDGPCGNVVRNFGIDVDKNMTRVEGRVLAPPTLKLLELLDTFLSRPYEEPLETFGSSAPFVLNSGRFIQKLRKKCSDLGIPVEEPVVCRCTGMRDLSTVAATQELLDGVVKEANRKCNGRLQLFVCIMSGKHDGKKYLKWVSETRIGIMTQCCLVKLANNPKERENDQYLSNLALKINAKLGGSNMELVERLPGFPGEEHVMFIGADVNHPAARNTTSPSFAGVVATTNWPAVSRYVVRLCAQEHRKERIVDFGATCLDLVNTYARLNKAKPQKIVVFRDGVSEGQFDMVLNEELQDMKRAIYEDDYRPTITLVVAQKRHLTRMFVENERDGGRSGNVPPGTVVDTKIVHPFHFDFYLCSQHGAIGTSKAAHYTVLWDEHNFTSDHIQKLVYHLCFTSARCTKPVSLVPPVFYADLVAFRGRLYHDAAMELQPRSAASPSSSSAALLNAGFYKVHPDLKNEMFFV</sequence>
<feature type="region of interest" description="Disordered" evidence="7">
    <location>
        <begin position="1"/>
        <end position="76"/>
    </location>
</feature>
<dbReference type="InterPro" id="IPR032474">
    <property type="entry name" value="Argonaute_N"/>
</dbReference>
<dbReference type="Gene3D" id="2.170.260.10">
    <property type="entry name" value="paz domain"/>
    <property type="match status" value="1"/>
</dbReference>
<evidence type="ECO:0000259" key="8">
    <source>
        <dbReference type="PROSITE" id="PS50821"/>
    </source>
</evidence>
<proteinExistence type="inferred from homology"/>
<evidence type="ECO:0000256" key="7">
    <source>
        <dbReference type="SAM" id="MobiDB-lite"/>
    </source>
</evidence>
<keyword evidence="4" id="KW-0694">RNA-binding</keyword>
<keyword evidence="11" id="KW-1185">Reference proteome</keyword>
<dbReference type="Pfam" id="PF16486">
    <property type="entry name" value="ArgoN"/>
    <property type="match status" value="1"/>
</dbReference>
<keyword evidence="6" id="KW-0687">Ribonucleoprotein</keyword>
<organism evidence="10 11">
    <name type="scientific">Rhododendron simsii</name>
    <name type="common">Sims's rhododendron</name>
    <dbReference type="NCBI Taxonomy" id="118357"/>
    <lineage>
        <taxon>Eukaryota</taxon>
        <taxon>Viridiplantae</taxon>
        <taxon>Streptophyta</taxon>
        <taxon>Embryophyta</taxon>
        <taxon>Tracheophyta</taxon>
        <taxon>Spermatophyta</taxon>
        <taxon>Magnoliopsida</taxon>
        <taxon>eudicotyledons</taxon>
        <taxon>Gunneridae</taxon>
        <taxon>Pentapetalae</taxon>
        <taxon>asterids</taxon>
        <taxon>Ericales</taxon>
        <taxon>Ericaceae</taxon>
        <taxon>Ericoideae</taxon>
        <taxon>Rhodoreae</taxon>
        <taxon>Rhododendron</taxon>
    </lineage>
</organism>
<dbReference type="InterPro" id="IPR036085">
    <property type="entry name" value="PAZ_dom_sf"/>
</dbReference>
<evidence type="ECO:0000259" key="9">
    <source>
        <dbReference type="PROSITE" id="PS50822"/>
    </source>
</evidence>
<feature type="domain" description="PAZ" evidence="8">
    <location>
        <begin position="342"/>
        <end position="438"/>
    </location>
</feature>
<dbReference type="Pfam" id="PF08699">
    <property type="entry name" value="ArgoL1"/>
    <property type="match status" value="1"/>
</dbReference>
<dbReference type="OrthoDB" id="10252740at2759"/>
<comment type="similarity">
    <text evidence="1">Belongs to the argonaute family. Ago subfamily.</text>
</comment>
<dbReference type="InterPro" id="IPR036397">
    <property type="entry name" value="RNaseH_sf"/>
</dbReference>
<dbReference type="Pfam" id="PF16488">
    <property type="entry name" value="ArgoL2"/>
    <property type="match status" value="1"/>
</dbReference>
<dbReference type="GO" id="GO:1990904">
    <property type="term" value="C:ribonucleoprotein complex"/>
    <property type="evidence" value="ECO:0007669"/>
    <property type="project" value="UniProtKB-KW"/>
</dbReference>
<evidence type="ECO:0000313" key="10">
    <source>
        <dbReference type="EMBL" id="KAF7147281.1"/>
    </source>
</evidence>
<dbReference type="CDD" id="cd02846">
    <property type="entry name" value="PAZ_argonaute_like"/>
    <property type="match status" value="1"/>
</dbReference>
<dbReference type="SUPFAM" id="SSF53098">
    <property type="entry name" value="Ribonuclease H-like"/>
    <property type="match status" value="1"/>
</dbReference>
<dbReference type="SMART" id="SM01163">
    <property type="entry name" value="DUF1785"/>
    <property type="match status" value="1"/>
</dbReference>
<dbReference type="InterPro" id="IPR045246">
    <property type="entry name" value="Piwi_ago-like"/>
</dbReference>
<evidence type="ECO:0000256" key="2">
    <source>
        <dbReference type="ARBA" id="ARBA00022491"/>
    </source>
</evidence>
<feature type="domain" description="Piwi" evidence="9">
    <location>
        <begin position="599"/>
        <end position="902"/>
    </location>
</feature>
<dbReference type="EMBL" id="WJXA01000003">
    <property type="protein sequence ID" value="KAF7147281.1"/>
    <property type="molecule type" value="Genomic_DNA"/>
</dbReference>
<reference evidence="10" key="1">
    <citation type="submission" date="2019-11" db="EMBL/GenBank/DDBJ databases">
        <authorList>
            <person name="Liu Y."/>
            <person name="Hou J."/>
            <person name="Li T.-Q."/>
            <person name="Guan C.-H."/>
            <person name="Wu X."/>
            <person name="Wu H.-Z."/>
            <person name="Ling F."/>
            <person name="Zhang R."/>
            <person name="Shi X.-G."/>
            <person name="Ren J.-P."/>
            <person name="Chen E.-F."/>
            <person name="Sun J.-M."/>
        </authorList>
    </citation>
    <scope>NUCLEOTIDE SEQUENCE</scope>
    <source>
        <strain evidence="10">Adult_tree_wgs_1</strain>
        <tissue evidence="10">Leaves</tissue>
    </source>
</reference>
<dbReference type="SMART" id="SM00950">
    <property type="entry name" value="Piwi"/>
    <property type="match status" value="1"/>
</dbReference>
<gene>
    <name evidence="10" type="ORF">RHSIM_Rhsim03G0243400</name>
</gene>
<dbReference type="InterPro" id="IPR003100">
    <property type="entry name" value="PAZ_dom"/>
</dbReference>
<keyword evidence="5" id="KW-0943">RNA-mediated gene silencing</keyword>
<evidence type="ECO:0000313" key="11">
    <source>
        <dbReference type="Proteomes" id="UP000626092"/>
    </source>
</evidence>
<dbReference type="InterPro" id="IPR003165">
    <property type="entry name" value="Piwi"/>
</dbReference>
<dbReference type="SUPFAM" id="SSF101690">
    <property type="entry name" value="PAZ domain"/>
    <property type="match status" value="1"/>
</dbReference>
<comment type="caution">
    <text evidence="10">The sequence shown here is derived from an EMBL/GenBank/DDBJ whole genome shotgun (WGS) entry which is preliminary data.</text>
</comment>
<dbReference type="Gene3D" id="3.30.420.10">
    <property type="entry name" value="Ribonuclease H-like superfamily/Ribonuclease H"/>
    <property type="match status" value="1"/>
</dbReference>
<dbReference type="Pfam" id="PF02171">
    <property type="entry name" value="Piwi"/>
    <property type="match status" value="1"/>
</dbReference>
<evidence type="ECO:0000256" key="4">
    <source>
        <dbReference type="ARBA" id="ARBA00022884"/>
    </source>
</evidence>
<dbReference type="Gene3D" id="3.40.50.2300">
    <property type="match status" value="1"/>
</dbReference>
<dbReference type="PROSITE" id="PS50821">
    <property type="entry name" value="PAZ"/>
    <property type="match status" value="1"/>
</dbReference>
<feature type="compositionally biased region" description="Low complexity" evidence="7">
    <location>
        <begin position="1"/>
        <end position="11"/>
    </location>
</feature>
<dbReference type="GO" id="GO:0003723">
    <property type="term" value="F:RNA binding"/>
    <property type="evidence" value="ECO:0007669"/>
    <property type="project" value="UniProtKB-KW"/>
</dbReference>
<dbReference type="AlphaFoldDB" id="A0A834HFS1"/>
<protein>
    <submittedName>
        <fullName evidence="10">Uncharacterized protein</fullName>
    </submittedName>
</protein>
<dbReference type="GO" id="GO:0051607">
    <property type="term" value="P:defense response to virus"/>
    <property type="evidence" value="ECO:0007669"/>
    <property type="project" value="UniProtKB-ARBA"/>
</dbReference>
<dbReference type="InterPro" id="IPR014811">
    <property type="entry name" value="ArgoL1"/>
</dbReference>
<evidence type="ECO:0000256" key="1">
    <source>
        <dbReference type="ARBA" id="ARBA00008201"/>
    </source>
</evidence>
<accession>A0A834HFS1</accession>